<feature type="region of interest" description="Disordered" evidence="2">
    <location>
        <begin position="208"/>
        <end position="228"/>
    </location>
</feature>
<name>A0A8J5MKQ5_HOMAM</name>
<dbReference type="InterPro" id="IPR013162">
    <property type="entry name" value="CD80_C2-set"/>
</dbReference>
<keyword evidence="1" id="KW-1015">Disulfide bond</keyword>
<dbReference type="EMBL" id="JAHLQT010043892">
    <property type="protein sequence ID" value="KAG7154807.1"/>
    <property type="molecule type" value="Genomic_DNA"/>
</dbReference>
<evidence type="ECO:0000313" key="5">
    <source>
        <dbReference type="Proteomes" id="UP000747542"/>
    </source>
</evidence>
<dbReference type="Pfam" id="PF08205">
    <property type="entry name" value="C2-set_2"/>
    <property type="match status" value="2"/>
</dbReference>
<protein>
    <submittedName>
        <fullName evidence="4">Putative CD80-like C2-set and Ig-3 immunoglobulin domains-containing protein</fullName>
    </submittedName>
</protein>
<evidence type="ECO:0000256" key="2">
    <source>
        <dbReference type="SAM" id="MobiDB-lite"/>
    </source>
</evidence>
<feature type="compositionally biased region" description="Acidic residues" evidence="2">
    <location>
        <begin position="211"/>
        <end position="228"/>
    </location>
</feature>
<organism evidence="4 5">
    <name type="scientific">Homarus americanus</name>
    <name type="common">American lobster</name>
    <dbReference type="NCBI Taxonomy" id="6706"/>
    <lineage>
        <taxon>Eukaryota</taxon>
        <taxon>Metazoa</taxon>
        <taxon>Ecdysozoa</taxon>
        <taxon>Arthropoda</taxon>
        <taxon>Crustacea</taxon>
        <taxon>Multicrustacea</taxon>
        <taxon>Malacostraca</taxon>
        <taxon>Eumalacostraca</taxon>
        <taxon>Eucarida</taxon>
        <taxon>Decapoda</taxon>
        <taxon>Pleocyemata</taxon>
        <taxon>Astacidea</taxon>
        <taxon>Nephropoidea</taxon>
        <taxon>Nephropidae</taxon>
        <taxon>Homarus</taxon>
    </lineage>
</organism>
<evidence type="ECO:0000256" key="1">
    <source>
        <dbReference type="ARBA" id="ARBA00023157"/>
    </source>
</evidence>
<dbReference type="PANTHER" id="PTHR23278">
    <property type="entry name" value="SIDESTEP PROTEIN"/>
    <property type="match status" value="1"/>
</dbReference>
<dbReference type="InterPro" id="IPR007110">
    <property type="entry name" value="Ig-like_dom"/>
</dbReference>
<evidence type="ECO:0000259" key="3">
    <source>
        <dbReference type="PROSITE" id="PS50835"/>
    </source>
</evidence>
<sequence length="376" mass="41476">MKLDLRESGDKEVYADPDIKGRVRSELRGSYLTLDPLLGSDAARYKCRVDFQDGPTRSALVNLTVYVVPSRLVVQDENSRAVPAGSLGPLTEGDKLTLYCVATGGRPPPKVTWWRGNHLLANRSLVLGQDGTLLASQEVNGGRLMSVDVGMGVMYVRTELTIPELTRDYARANLTCKASNNNITEALSTTISLDLIKHLELGLCQPQGVHDEEEEEEEEVLEEEEEEEEVLEEEEEVLEEEVIQEEEEVLERSLWWRAPAKPVCVASGAYPSASILWEKTQGGKTIKLKGTVIIYLVALLPTFSLVPLSRPLQSRVIGDTTSSHVSLVPEASDHGAKLTCRAHNPNISVQGVHTSTVLQVTCKYQYPDDTPEARVT</sequence>
<feature type="domain" description="Ig-like" evidence="3">
    <location>
        <begin position="69"/>
        <end position="192"/>
    </location>
</feature>
<dbReference type="Gene3D" id="2.60.40.10">
    <property type="entry name" value="Immunoglobulins"/>
    <property type="match status" value="3"/>
</dbReference>
<dbReference type="SUPFAM" id="SSF48726">
    <property type="entry name" value="Immunoglobulin"/>
    <property type="match status" value="3"/>
</dbReference>
<dbReference type="PROSITE" id="PS50835">
    <property type="entry name" value="IG_LIKE"/>
    <property type="match status" value="1"/>
</dbReference>
<dbReference type="Proteomes" id="UP000747542">
    <property type="component" value="Unassembled WGS sequence"/>
</dbReference>
<dbReference type="InterPro" id="IPR036179">
    <property type="entry name" value="Ig-like_dom_sf"/>
</dbReference>
<accession>A0A8J5MKQ5</accession>
<keyword evidence="5" id="KW-1185">Reference proteome</keyword>
<dbReference type="InterPro" id="IPR013783">
    <property type="entry name" value="Ig-like_fold"/>
</dbReference>
<gene>
    <name evidence="4" type="ORF">Hamer_G022539</name>
</gene>
<comment type="caution">
    <text evidence="4">The sequence shown here is derived from an EMBL/GenBank/DDBJ whole genome shotgun (WGS) entry which is preliminary data.</text>
</comment>
<proteinExistence type="predicted"/>
<dbReference type="AlphaFoldDB" id="A0A8J5MKQ5"/>
<evidence type="ECO:0000313" key="4">
    <source>
        <dbReference type="EMBL" id="KAG7154807.1"/>
    </source>
</evidence>
<reference evidence="4" key="1">
    <citation type="journal article" date="2021" name="Sci. Adv.">
        <title>The American lobster genome reveals insights on longevity, neural, and immune adaptations.</title>
        <authorList>
            <person name="Polinski J.M."/>
            <person name="Zimin A.V."/>
            <person name="Clark K.F."/>
            <person name="Kohn A.B."/>
            <person name="Sadowski N."/>
            <person name="Timp W."/>
            <person name="Ptitsyn A."/>
            <person name="Khanna P."/>
            <person name="Romanova D.Y."/>
            <person name="Williams P."/>
            <person name="Greenwood S.J."/>
            <person name="Moroz L.L."/>
            <person name="Walt D.R."/>
            <person name="Bodnar A.G."/>
        </authorList>
    </citation>
    <scope>NUCLEOTIDE SEQUENCE</scope>
    <source>
        <strain evidence="4">GMGI-L3</strain>
    </source>
</reference>
<dbReference type="PANTHER" id="PTHR23278:SF19">
    <property type="entry name" value="OBSCURIN"/>
    <property type="match status" value="1"/>
</dbReference>